<keyword evidence="1" id="KW-0732">Signal</keyword>
<keyword evidence="3" id="KW-1185">Reference proteome</keyword>
<dbReference type="Proteomes" id="UP000031950">
    <property type="component" value="Unassembled WGS sequence"/>
</dbReference>
<protein>
    <submittedName>
        <fullName evidence="2">Uncharacterized protein</fullName>
    </submittedName>
</protein>
<dbReference type="Gene3D" id="2.60.40.1220">
    <property type="match status" value="1"/>
</dbReference>
<dbReference type="AlphaFoldDB" id="A0A0C2RV21"/>
<dbReference type="PATRIC" id="fig|135826.4.peg.2844"/>
<dbReference type="EMBL" id="JXRQ01000026">
    <property type="protein sequence ID" value="KIL45569.1"/>
    <property type="molecule type" value="Genomic_DNA"/>
</dbReference>
<organism evidence="2 3">
    <name type="scientific">Jeotgalibacillus alimentarius</name>
    <dbReference type="NCBI Taxonomy" id="135826"/>
    <lineage>
        <taxon>Bacteria</taxon>
        <taxon>Bacillati</taxon>
        <taxon>Bacillota</taxon>
        <taxon>Bacilli</taxon>
        <taxon>Bacillales</taxon>
        <taxon>Caryophanaceae</taxon>
        <taxon>Jeotgalibacillus</taxon>
    </lineage>
</organism>
<evidence type="ECO:0000313" key="3">
    <source>
        <dbReference type="Proteomes" id="UP000031950"/>
    </source>
</evidence>
<dbReference type="RefSeq" id="WP_041123397.1">
    <property type="nucleotide sequence ID" value="NZ_JXRQ01000026.1"/>
</dbReference>
<reference evidence="2 3" key="1">
    <citation type="submission" date="2015-01" db="EMBL/GenBank/DDBJ databases">
        <title>Genome sequence of Jeotgalibacillus alimentarius.</title>
        <authorList>
            <person name="Goh K.M."/>
            <person name="Chan K.-G."/>
            <person name="Yaakop A.S."/>
            <person name="Ee R."/>
            <person name="Gan H.M."/>
            <person name="Chan C.S."/>
        </authorList>
    </citation>
    <scope>NUCLEOTIDE SEQUENCE [LARGE SCALE GENOMIC DNA]</scope>
    <source>
        <strain evidence="2 3">YKJ-13</strain>
    </source>
</reference>
<proteinExistence type="predicted"/>
<name>A0A0C2RV21_9BACL</name>
<evidence type="ECO:0000313" key="2">
    <source>
        <dbReference type="EMBL" id="KIL45569.1"/>
    </source>
</evidence>
<dbReference type="InterPro" id="IPR014755">
    <property type="entry name" value="Cu-Rt/internalin_Ig-like"/>
</dbReference>
<sequence length="849" mass="89477">MSLLEFERSDLVGIYGYFCAINSKQIAVTFNRSVSGLTEDNFKVSNLSVTDVAVNGNVATLTVSSDLSNGTTYTVTATGIEGSEDSSASFTYEVAEAKDIELTKSSFTLYDNEAAPSLYDFVVVRQDGKEVSESMIAANGKNIQTNNTAVVTSAGEVIGAGEATVNIVYTLVDGTVLETGNIKVSAKSQAASQVAGFTIEGQDLSDFENTVEFEAAEALDNNRTILYTNETNVGKFLNVFADDANGDPLTEELVTSNGENVTYEVTSGSDLLQVNKNTGAIIYAANNAEGTATVKVTKGSFTYNAVVELRKAPEVKTFNLSKSALQVSEDRFGAQVTPDAATATNQDVVDDSLKSTTFSIDLLDQYGAFFLNDTALAQSNNKYNDVNIALDTNFNTTGYEVSDGQVEVAITYTVGTTVKTGKLVLAVDSNKLTFEGATGANSIGTDSLPALTGTVKSTLSGLNLTAVERNINSDESTNVTVKFFDTTNGANKEVASKQLPVTIKDVSSVAGQKVFKSNDLDAGTSSTLSSTLELWEVDAQGDKVRQVTAGNDAVNETVTAGADGLYNTADDVTLSSNEKVVFDFTTTNTVIDEWVGVTGDLTSNSALLTTGDAEVTYTFVDASAPTLFGENGKITVDAKTGDASAATTDLITAQTVDVLVTNSDSVGYKANIATNLTVDVSDYNELVGTAANSSVRLDDVIFGLAAKDEFIFDTYTSGVQSIALKNGEDGYSLGNVITVLDQNGEEMSLGLSSYGEAEANFDNAGTSLGSYLLDPQYLTFSGTVVDSTNLDATIGASVNSLSTVTLDSDEEEGTLKVLLTEVTRNNEPASVTEKNLLERPVTVTIKFTK</sequence>
<evidence type="ECO:0000256" key="1">
    <source>
        <dbReference type="ARBA" id="ARBA00022729"/>
    </source>
</evidence>
<gene>
    <name evidence="2" type="ORF">KP77_28610</name>
</gene>
<comment type="caution">
    <text evidence="2">The sequence shown here is derived from an EMBL/GenBank/DDBJ whole genome shotgun (WGS) entry which is preliminary data.</text>
</comment>
<accession>A0A0C2RV21</accession>